<proteinExistence type="predicted"/>
<dbReference type="InterPro" id="IPR058193">
    <property type="entry name" value="VanY/YodJ_core_dom"/>
</dbReference>
<dbReference type="CDD" id="cd14852">
    <property type="entry name" value="LD-carboxypeptidase"/>
    <property type="match status" value="1"/>
</dbReference>
<evidence type="ECO:0000256" key="1">
    <source>
        <dbReference type="SAM" id="MobiDB-lite"/>
    </source>
</evidence>
<dbReference type="InterPro" id="IPR009045">
    <property type="entry name" value="Zn_M74/Hedgehog-like"/>
</dbReference>
<dbReference type="SUPFAM" id="SSF55166">
    <property type="entry name" value="Hedgehog/DD-peptidase"/>
    <property type="match status" value="1"/>
</dbReference>
<evidence type="ECO:0000313" key="5">
    <source>
        <dbReference type="Proteomes" id="UP000196710"/>
    </source>
</evidence>
<protein>
    <recommendedName>
        <fullName evidence="3">D-alanyl-D-alanine carboxypeptidase-like core domain-containing protein</fullName>
    </recommendedName>
</protein>
<feature type="region of interest" description="Disordered" evidence="1">
    <location>
        <begin position="1"/>
        <end position="48"/>
    </location>
</feature>
<feature type="transmembrane region" description="Helical" evidence="2">
    <location>
        <begin position="55"/>
        <end position="78"/>
    </location>
</feature>
<dbReference type="InterPro" id="IPR052179">
    <property type="entry name" value="DD-CPase-like"/>
</dbReference>
<evidence type="ECO:0000259" key="3">
    <source>
        <dbReference type="Pfam" id="PF02557"/>
    </source>
</evidence>
<keyword evidence="2" id="KW-0472">Membrane</keyword>
<dbReference type="PANTHER" id="PTHR34385">
    <property type="entry name" value="D-ALANYL-D-ALANINE CARBOXYPEPTIDASE"/>
    <property type="match status" value="1"/>
</dbReference>
<keyword evidence="5" id="KW-1185">Reference proteome</keyword>
<organism evidence="4 5">
    <name type="scientific">Acutalibacter muris</name>
    <dbReference type="NCBI Taxonomy" id="1796620"/>
    <lineage>
        <taxon>Bacteria</taxon>
        <taxon>Bacillati</taxon>
        <taxon>Bacillota</taxon>
        <taxon>Clostridia</taxon>
        <taxon>Eubacteriales</taxon>
        <taxon>Acutalibacteraceae</taxon>
        <taxon>Acutalibacter</taxon>
    </lineage>
</organism>
<dbReference type="InterPro" id="IPR003709">
    <property type="entry name" value="VanY-like_core_dom"/>
</dbReference>
<reference evidence="5" key="1">
    <citation type="submission" date="2017-05" db="EMBL/GenBank/DDBJ databases">
        <title>Improved OligoMM genomes.</title>
        <authorList>
            <person name="Garzetti D."/>
        </authorList>
    </citation>
    <scope>NUCLEOTIDE SEQUENCE [LARGE SCALE GENOMIC DNA]</scope>
    <source>
        <strain evidence="5">KB18</strain>
    </source>
</reference>
<feature type="domain" description="D-alanyl-D-alanine carboxypeptidase-like core" evidence="3">
    <location>
        <begin position="150"/>
        <end position="280"/>
    </location>
</feature>
<evidence type="ECO:0000256" key="2">
    <source>
        <dbReference type="SAM" id="Phobius"/>
    </source>
</evidence>
<dbReference type="Pfam" id="PF02557">
    <property type="entry name" value="VanY"/>
    <property type="match status" value="1"/>
</dbReference>
<name>A0ABM6L5J7_9FIRM</name>
<dbReference type="Proteomes" id="UP000196710">
    <property type="component" value="Chromosome"/>
</dbReference>
<feature type="compositionally biased region" description="Basic and acidic residues" evidence="1">
    <location>
        <begin position="7"/>
        <end position="17"/>
    </location>
</feature>
<dbReference type="PANTHER" id="PTHR34385:SF1">
    <property type="entry name" value="PEPTIDOGLYCAN L-ALANYL-D-GLUTAMATE ENDOPEPTIDASE CWLK"/>
    <property type="match status" value="1"/>
</dbReference>
<keyword evidence="2" id="KW-1133">Transmembrane helix</keyword>
<keyword evidence="2" id="KW-0812">Transmembrane</keyword>
<evidence type="ECO:0000313" key="4">
    <source>
        <dbReference type="EMBL" id="ASB40720.1"/>
    </source>
</evidence>
<dbReference type="EMBL" id="CP021422">
    <property type="protein sequence ID" value="ASB40720.1"/>
    <property type="molecule type" value="Genomic_DNA"/>
</dbReference>
<gene>
    <name evidence="4" type="ORF">ADH66_08650</name>
</gene>
<sequence length="307" mass="34941">MIIVTENRTREYRDIPNGKRRKANRRPSERTVGRTSQENVSRRPKQQQKRIKETLAAVVVIIAVLVCMSAVIISLYFAGGYEDEPVQPTAGTPIRMESGAQQATEAGQAQAASNDSGFKQLSDPFLVLVNDEVPLPEGWEVTPSFIGEESVDIRVYDQLSSMIRDAQEDGVSIWICSGYRSVEEQEIILNRDIELHMSEGMSEEEARELALRTIARPGHSEHHTGFVVDLNDVDNAFEETETYRWLSEHAEDYGFVQRYRSDKVDITGIDNESWHYRYVGVENAKKMNELNMCLEEYVQYLKDQGIA</sequence>
<dbReference type="Gene3D" id="3.30.1380.10">
    <property type="match status" value="1"/>
</dbReference>
<accession>A0ABM6L5J7</accession>